<name>A0AAD8KS78_TARER</name>
<reference evidence="1" key="1">
    <citation type="journal article" date="2023" name="bioRxiv">
        <title>Improved chromosome-level genome assembly for marigold (Tagetes erecta).</title>
        <authorList>
            <person name="Jiang F."/>
            <person name="Yuan L."/>
            <person name="Wang S."/>
            <person name="Wang H."/>
            <person name="Xu D."/>
            <person name="Wang A."/>
            <person name="Fan W."/>
        </authorList>
    </citation>
    <scope>NUCLEOTIDE SEQUENCE</scope>
    <source>
        <strain evidence="1">WSJ</strain>
        <tissue evidence="1">Leaf</tissue>
    </source>
</reference>
<protein>
    <submittedName>
        <fullName evidence="1">Uncharacterized protein</fullName>
    </submittedName>
</protein>
<organism evidence="1 2">
    <name type="scientific">Tagetes erecta</name>
    <name type="common">African marigold</name>
    <dbReference type="NCBI Taxonomy" id="13708"/>
    <lineage>
        <taxon>Eukaryota</taxon>
        <taxon>Viridiplantae</taxon>
        <taxon>Streptophyta</taxon>
        <taxon>Embryophyta</taxon>
        <taxon>Tracheophyta</taxon>
        <taxon>Spermatophyta</taxon>
        <taxon>Magnoliopsida</taxon>
        <taxon>eudicotyledons</taxon>
        <taxon>Gunneridae</taxon>
        <taxon>Pentapetalae</taxon>
        <taxon>asterids</taxon>
        <taxon>campanulids</taxon>
        <taxon>Asterales</taxon>
        <taxon>Asteraceae</taxon>
        <taxon>Asteroideae</taxon>
        <taxon>Heliantheae alliance</taxon>
        <taxon>Tageteae</taxon>
        <taxon>Tagetes</taxon>
    </lineage>
</organism>
<sequence>MMDKKGLNINRPLLSVRRFSSVSSSSKNENRRNDSYLSVRPAVECSKTGSISKPLMNSGSVPFGWEHTPGRPKNENASTVSKVPPGRFFKPRKIIKPECSKFVKKESSGPRYDEYGDSSGEVYMDALDTLSRGETSFRSCNASGVNGFGSNVKPSALHSCSARGVNGFGSNMKTSALSSFSASGLNGFGSNVKPSAFLLADPRNFMLGRFLPAARAIAKDVPRHSFKENNVKTKPQEVKKLVHKDSNDNKVHHRYEPNFVKDVTHDKEEEQDDYDSDYEYQVRGKKSSRFCGLIPRFCSANSVHGMSMRTILPNAPANKTLASSSSTSSFRETASEPAKSAAVLHGSTSCVLKSESIELANLEGSKLYNRLQGPWISVDVSGSIQSTVSEQSDSSLKKKGLCFKEMLADKNTDENTATCSQDSILEKTLYVDTVRVVESPKEDPIPSFTKPQSSFNKPLESDMFADDPKHDMKARKFKDFDADLELFDDVVKGKQKLKAYETKLFQHPAPPPLPKSPSDSWLCRALPSVSSKRVPMMWIPKYPSAYIVTNDPKANDNINLQSPQAGQFLEMIW</sequence>
<comment type="caution">
    <text evidence="1">The sequence shown here is derived from an EMBL/GenBank/DDBJ whole genome shotgun (WGS) entry which is preliminary data.</text>
</comment>
<evidence type="ECO:0000313" key="1">
    <source>
        <dbReference type="EMBL" id="KAK1425382.1"/>
    </source>
</evidence>
<accession>A0AAD8KS78</accession>
<dbReference type="PANTHER" id="PTHR33671:SF2">
    <property type="entry name" value="N-METHYLTRANSFERASE, PUTATIVE (DUF688)-RELATED"/>
    <property type="match status" value="1"/>
</dbReference>
<dbReference type="PANTHER" id="PTHR33671">
    <property type="entry name" value="N-METHYLTRANSFERASE, PUTATIVE (DUF688)-RELATED"/>
    <property type="match status" value="1"/>
</dbReference>
<dbReference type="AlphaFoldDB" id="A0AAD8KS78"/>
<gene>
    <name evidence="1" type="ORF">QVD17_20734</name>
</gene>
<dbReference type="Pfam" id="PF05097">
    <property type="entry name" value="DUF688"/>
    <property type="match status" value="2"/>
</dbReference>
<dbReference type="InterPro" id="IPR007789">
    <property type="entry name" value="DUF688"/>
</dbReference>
<evidence type="ECO:0000313" key="2">
    <source>
        <dbReference type="Proteomes" id="UP001229421"/>
    </source>
</evidence>
<dbReference type="Proteomes" id="UP001229421">
    <property type="component" value="Unassembled WGS sequence"/>
</dbReference>
<proteinExistence type="predicted"/>
<keyword evidence="2" id="KW-1185">Reference proteome</keyword>
<dbReference type="EMBL" id="JAUHHV010000005">
    <property type="protein sequence ID" value="KAK1425382.1"/>
    <property type="molecule type" value="Genomic_DNA"/>
</dbReference>